<dbReference type="Proteomes" id="UP000831422">
    <property type="component" value="Chromosome"/>
</dbReference>
<gene>
    <name evidence="1" type="ORF">MZO21_02950</name>
</gene>
<accession>A0ABY4JWI2</accession>
<sequence length="113" mass="12340">MMGKKMVFEGDKTSCGATFIGNQTLAFSTTGSKALGMNLINSLVLNKESHEFAERFLLQSEKTNEPVRNGNYEVYKNGQLVLKGTTDENGMTELITGTDGEKIEIRIVGGDND</sequence>
<name>A0ABY4JWI2_9GAMM</name>
<keyword evidence="2" id="KW-1185">Reference proteome</keyword>
<reference evidence="1 2" key="1">
    <citation type="submission" date="2022-04" db="EMBL/GenBank/DDBJ databases">
        <title>Occurrence of NDM-1-producing Shewanella putrefaciens and Acinetobacter portensis in a dairy farm from China.</title>
        <authorList>
            <person name="Li R."/>
            <person name="Zhang L."/>
        </authorList>
    </citation>
    <scope>NUCLEOTIDE SEQUENCE [LARGE SCALE GENOMIC DNA]</scope>
    <source>
        <strain evidence="1 2">JNE5</strain>
    </source>
</reference>
<dbReference type="RefSeq" id="WP_248102050.1">
    <property type="nucleotide sequence ID" value="NZ_CP096120.1"/>
</dbReference>
<dbReference type="EMBL" id="CP096120">
    <property type="protein sequence ID" value="UPO23804.1"/>
    <property type="molecule type" value="Genomic_DNA"/>
</dbReference>
<protein>
    <submittedName>
        <fullName evidence="1">Uncharacterized protein</fullName>
    </submittedName>
</protein>
<evidence type="ECO:0000313" key="2">
    <source>
        <dbReference type="Proteomes" id="UP000831422"/>
    </source>
</evidence>
<organism evidence="1 2">
    <name type="scientific">Acinetobacter portensis</name>
    <dbReference type="NCBI Taxonomy" id="1839785"/>
    <lineage>
        <taxon>Bacteria</taxon>
        <taxon>Pseudomonadati</taxon>
        <taxon>Pseudomonadota</taxon>
        <taxon>Gammaproteobacteria</taxon>
        <taxon>Moraxellales</taxon>
        <taxon>Moraxellaceae</taxon>
        <taxon>Acinetobacter</taxon>
    </lineage>
</organism>
<proteinExistence type="predicted"/>
<evidence type="ECO:0000313" key="1">
    <source>
        <dbReference type="EMBL" id="UPO23804.1"/>
    </source>
</evidence>